<evidence type="ECO:0000313" key="15">
    <source>
        <dbReference type="Proteomes" id="UP000215767"/>
    </source>
</evidence>
<feature type="compositionally biased region" description="Low complexity" evidence="12">
    <location>
        <begin position="510"/>
        <end position="519"/>
    </location>
</feature>
<keyword evidence="3 11" id="KW-0548">Nucleotidyltransferase</keyword>
<evidence type="ECO:0000256" key="1">
    <source>
        <dbReference type="ARBA" id="ARBA00006360"/>
    </source>
</evidence>
<reference evidence="15" key="1">
    <citation type="submission" date="2017-05" db="EMBL/GenBank/DDBJ databases">
        <title>Complete and WGS of Bordetella genogroups.</title>
        <authorList>
            <person name="Spilker T."/>
            <person name="Lipuma J."/>
        </authorList>
    </citation>
    <scope>NUCLEOTIDE SEQUENCE [LARGE SCALE GENOMIC DNA]</scope>
    <source>
        <strain evidence="15">AU8856</strain>
    </source>
</reference>
<dbReference type="InterPro" id="IPR038249">
    <property type="entry name" value="PolIII_tau_V_sf"/>
</dbReference>
<evidence type="ECO:0000256" key="7">
    <source>
        <dbReference type="ARBA" id="ARBA00022833"/>
    </source>
</evidence>
<gene>
    <name evidence="11" type="primary">dnaX</name>
    <name evidence="14" type="ORF">CAL28_07070</name>
</gene>
<dbReference type="InterPro" id="IPR003593">
    <property type="entry name" value="AAA+_ATPase"/>
</dbReference>
<feature type="compositionally biased region" description="Low complexity" evidence="12">
    <location>
        <begin position="394"/>
        <end position="441"/>
    </location>
</feature>
<evidence type="ECO:0000256" key="4">
    <source>
        <dbReference type="ARBA" id="ARBA00022705"/>
    </source>
</evidence>
<dbReference type="Pfam" id="PF12169">
    <property type="entry name" value="DNA_pol3_gamma3"/>
    <property type="match status" value="1"/>
</dbReference>
<dbReference type="SUPFAM" id="SSF52540">
    <property type="entry name" value="P-loop containing nucleoside triphosphate hydrolases"/>
    <property type="match status" value="1"/>
</dbReference>
<dbReference type="Pfam" id="PF13177">
    <property type="entry name" value="DNA_pol3_delta2"/>
    <property type="match status" value="1"/>
</dbReference>
<dbReference type="SMART" id="SM00382">
    <property type="entry name" value="AAA"/>
    <property type="match status" value="1"/>
</dbReference>
<feature type="domain" description="AAA+ ATPase" evidence="13">
    <location>
        <begin position="37"/>
        <end position="179"/>
    </location>
</feature>
<accession>A0A261UT51</accession>
<dbReference type="InterPro" id="IPR050238">
    <property type="entry name" value="DNA_Rep/Repair_Clamp_Loader"/>
</dbReference>
<dbReference type="EMBL" id="NEVS01000002">
    <property type="protein sequence ID" value="OZI64430.1"/>
    <property type="molecule type" value="Genomic_DNA"/>
</dbReference>
<protein>
    <recommendedName>
        <fullName evidence="11">DNA polymerase III subunit gamma/tau</fullName>
        <ecNumber evidence="11">2.7.7.7</ecNumber>
    </recommendedName>
</protein>
<dbReference type="GO" id="GO:0009360">
    <property type="term" value="C:DNA polymerase III complex"/>
    <property type="evidence" value="ECO:0007669"/>
    <property type="project" value="InterPro"/>
</dbReference>
<dbReference type="FunFam" id="3.40.50.300:FF:000014">
    <property type="entry name" value="DNA polymerase III subunit gamma/tau"/>
    <property type="match status" value="1"/>
</dbReference>
<dbReference type="InterPro" id="IPR022754">
    <property type="entry name" value="DNA_pol_III_gamma-3"/>
</dbReference>
<evidence type="ECO:0000256" key="12">
    <source>
        <dbReference type="SAM" id="MobiDB-lite"/>
    </source>
</evidence>
<dbReference type="Gene3D" id="3.40.50.300">
    <property type="entry name" value="P-loop containing nucleotide triphosphate hydrolases"/>
    <property type="match status" value="1"/>
</dbReference>
<feature type="region of interest" description="Disordered" evidence="12">
    <location>
        <begin position="503"/>
        <end position="602"/>
    </location>
</feature>
<evidence type="ECO:0000256" key="10">
    <source>
        <dbReference type="ARBA" id="ARBA00049244"/>
    </source>
</evidence>
<dbReference type="PANTHER" id="PTHR11669:SF0">
    <property type="entry name" value="PROTEIN STICHEL-LIKE 2"/>
    <property type="match status" value="1"/>
</dbReference>
<keyword evidence="6 11" id="KW-0547">Nucleotide-binding</keyword>
<keyword evidence="9 11" id="KW-0239">DNA-directed DNA polymerase</keyword>
<feature type="compositionally biased region" description="Low complexity" evidence="12">
    <location>
        <begin position="372"/>
        <end position="386"/>
    </location>
</feature>
<keyword evidence="7" id="KW-0862">Zinc</keyword>
<dbReference type="Pfam" id="PF22608">
    <property type="entry name" value="DNAX_ATPase_lid"/>
    <property type="match status" value="1"/>
</dbReference>
<dbReference type="InterPro" id="IPR045085">
    <property type="entry name" value="HLD_clamp_pol_III_gamma_tau"/>
</dbReference>
<keyword evidence="15" id="KW-1185">Reference proteome</keyword>
<keyword evidence="8 11" id="KW-0067">ATP-binding</keyword>
<dbReference type="GO" id="GO:0005524">
    <property type="term" value="F:ATP binding"/>
    <property type="evidence" value="ECO:0007669"/>
    <property type="project" value="UniProtKB-KW"/>
</dbReference>
<dbReference type="InterPro" id="IPR027417">
    <property type="entry name" value="P-loop_NTPase"/>
</dbReference>
<keyword evidence="2 11" id="KW-0808">Transferase</keyword>
<comment type="function">
    <text evidence="11">DNA polymerase III is a complex, multichain enzyme responsible for most of the replicative synthesis in bacteria. This DNA polymerase also exhibits 3' to 5' exonuclease activity.</text>
</comment>
<dbReference type="Gene3D" id="1.10.8.60">
    <property type="match status" value="1"/>
</dbReference>
<evidence type="ECO:0000256" key="5">
    <source>
        <dbReference type="ARBA" id="ARBA00022723"/>
    </source>
</evidence>
<dbReference type="NCBIfam" id="TIGR02397">
    <property type="entry name" value="dnaX_nterm"/>
    <property type="match status" value="1"/>
</dbReference>
<dbReference type="GO" id="GO:0003887">
    <property type="term" value="F:DNA-directed DNA polymerase activity"/>
    <property type="evidence" value="ECO:0007669"/>
    <property type="project" value="UniProtKB-KW"/>
</dbReference>
<organism evidence="14 15">
    <name type="scientific">Bordetella genomosp. 11</name>
    <dbReference type="NCBI Taxonomy" id="1416808"/>
    <lineage>
        <taxon>Bacteria</taxon>
        <taxon>Pseudomonadati</taxon>
        <taxon>Pseudomonadota</taxon>
        <taxon>Betaproteobacteria</taxon>
        <taxon>Burkholderiales</taxon>
        <taxon>Alcaligenaceae</taxon>
        <taxon>Bordetella</taxon>
    </lineage>
</organism>
<dbReference type="Proteomes" id="UP000215767">
    <property type="component" value="Unassembled WGS sequence"/>
</dbReference>
<dbReference type="EC" id="2.7.7.7" evidence="11"/>
<comment type="similarity">
    <text evidence="1 11">Belongs to the DnaX/STICHEL family.</text>
</comment>
<name>A0A261UT51_9BORD</name>
<dbReference type="Gene3D" id="1.20.272.10">
    <property type="match status" value="1"/>
</dbReference>
<proteinExistence type="inferred from homology"/>
<dbReference type="GO" id="GO:0006261">
    <property type="term" value="P:DNA-templated DNA replication"/>
    <property type="evidence" value="ECO:0007669"/>
    <property type="project" value="TreeGrafter"/>
</dbReference>
<dbReference type="PANTHER" id="PTHR11669">
    <property type="entry name" value="REPLICATION FACTOR C / DNA POLYMERASE III GAMMA-TAU SUBUNIT"/>
    <property type="match status" value="1"/>
</dbReference>
<keyword evidence="4 11" id="KW-0235">DNA replication</keyword>
<dbReference type="CDD" id="cd18137">
    <property type="entry name" value="HLD_clamp_pol_III_gamma_tau"/>
    <property type="match status" value="1"/>
</dbReference>
<evidence type="ECO:0000256" key="8">
    <source>
        <dbReference type="ARBA" id="ARBA00022840"/>
    </source>
</evidence>
<sequence length="732" mass="75837">MTYLVLARKWRPRSFDTLVGQDHVVRALTHALDTQRLHHAWLFTGTRGVGKTTLSRILAKSLNCETGVTSKPCGVCQACTEIDSGRFVDYLELDAASNRGVDEMTQLLEQAVYAPGAGRFKVYMIDEVHMLTGHAFNAMLKTLEEPPPHVKFILATTDPQKIPVTVLSRCLQFNLKQMPPDSIVGHLRQVLGDEQLAFEVPALRLIAQAASGSMRDALSLTDQAIAYSAGNLTEEAVRGMLGTIDQRHLVRLLDALGAGDAPAVLAVADELATRGLSYGGALADLAGLLSRVAIEQRVAGAISSDDPLAGDIARLARSLHPDAVQLFYSVAVHSRGELALAPDEYAGFVMACLRMLSLSGEAGPQPLPAMPPASSTTGSTASAAAPAPAPAPAPVAAAAPVEPRGAAAPSVSTAPSASTAPATPVAPAEPVAPMAVAAATPSNRSTTPSVSDPIEPAAGMAMNRPASTMPSAGAAALAVTPPAAATAPAPAPTAVIAPWDEAPESTSGQAAGPDAAARSAPRDDDAPPAWVDEVIPDDAEGGYPSSGPDDGGFIASPDDDDFETLAAATGARAPAMRDAAPVRPARAPGARARQRPRVTDMSEATWPELAARLPVTGLAAELARQSEWHGVQGDTVMLRVAVRTLADSASRVRLQTVLCEHFGQSLRLDVLVGATGDATAHAVAQHERAERQRAAEAAVEADPFVRSLLADFGAQVVPGSIRHVDPPAAAPR</sequence>
<evidence type="ECO:0000256" key="3">
    <source>
        <dbReference type="ARBA" id="ARBA00022695"/>
    </source>
</evidence>
<evidence type="ECO:0000256" key="2">
    <source>
        <dbReference type="ARBA" id="ARBA00022679"/>
    </source>
</evidence>
<comment type="catalytic activity">
    <reaction evidence="10 11">
        <text>DNA(n) + a 2'-deoxyribonucleoside 5'-triphosphate = DNA(n+1) + diphosphate</text>
        <dbReference type="Rhea" id="RHEA:22508"/>
        <dbReference type="Rhea" id="RHEA-COMP:17339"/>
        <dbReference type="Rhea" id="RHEA-COMP:17340"/>
        <dbReference type="ChEBI" id="CHEBI:33019"/>
        <dbReference type="ChEBI" id="CHEBI:61560"/>
        <dbReference type="ChEBI" id="CHEBI:173112"/>
        <dbReference type="EC" id="2.7.7.7"/>
    </reaction>
</comment>
<dbReference type="OrthoDB" id="9810148at2"/>
<keyword evidence="5" id="KW-0479">Metal-binding</keyword>
<dbReference type="RefSeq" id="WP_094840736.1">
    <property type="nucleotide sequence ID" value="NZ_NEVS01000002.1"/>
</dbReference>
<feature type="compositionally biased region" description="Low complexity" evidence="12">
    <location>
        <begin position="566"/>
        <end position="591"/>
    </location>
</feature>
<dbReference type="GO" id="GO:0003677">
    <property type="term" value="F:DNA binding"/>
    <property type="evidence" value="ECO:0007669"/>
    <property type="project" value="InterPro"/>
</dbReference>
<dbReference type="Gene3D" id="3.30.300.150">
    <property type="entry name" value="DNA polymerase III, tau subunit, domain V"/>
    <property type="match status" value="1"/>
</dbReference>
<dbReference type="AlphaFoldDB" id="A0A261UT51"/>
<dbReference type="InterPro" id="IPR012763">
    <property type="entry name" value="DNA_pol_III_sug/sutau_N"/>
</dbReference>
<dbReference type="CDD" id="cd00009">
    <property type="entry name" value="AAA"/>
    <property type="match status" value="1"/>
</dbReference>
<dbReference type="InterPro" id="IPR008921">
    <property type="entry name" value="DNA_pol3_clamp-load_cplx_C"/>
</dbReference>
<evidence type="ECO:0000313" key="14">
    <source>
        <dbReference type="EMBL" id="OZI64430.1"/>
    </source>
</evidence>
<dbReference type="NCBIfam" id="NF005942">
    <property type="entry name" value="PRK07994.1"/>
    <property type="match status" value="1"/>
</dbReference>
<feature type="region of interest" description="Disordered" evidence="12">
    <location>
        <begin position="366"/>
        <end position="468"/>
    </location>
</feature>
<feature type="compositionally biased region" description="Low complexity" evidence="12">
    <location>
        <begin position="541"/>
        <end position="552"/>
    </location>
</feature>
<evidence type="ECO:0000256" key="9">
    <source>
        <dbReference type="ARBA" id="ARBA00022932"/>
    </source>
</evidence>
<dbReference type="FunFam" id="1.10.8.60:FF:000013">
    <property type="entry name" value="DNA polymerase III subunit gamma/tau"/>
    <property type="match status" value="1"/>
</dbReference>
<evidence type="ECO:0000256" key="11">
    <source>
        <dbReference type="RuleBase" id="RU364063"/>
    </source>
</evidence>
<comment type="caution">
    <text evidence="14">The sequence shown here is derived from an EMBL/GenBank/DDBJ whole genome shotgun (WGS) entry which is preliminary data.</text>
</comment>
<evidence type="ECO:0000256" key="6">
    <source>
        <dbReference type="ARBA" id="ARBA00022741"/>
    </source>
</evidence>
<dbReference type="NCBIfam" id="NF008975">
    <property type="entry name" value="PRK12323.1"/>
    <property type="match status" value="1"/>
</dbReference>
<dbReference type="GO" id="GO:0046872">
    <property type="term" value="F:metal ion binding"/>
    <property type="evidence" value="ECO:0007669"/>
    <property type="project" value="UniProtKB-KW"/>
</dbReference>
<dbReference type="SUPFAM" id="SSF48019">
    <property type="entry name" value="post-AAA+ oligomerization domain-like"/>
    <property type="match status" value="1"/>
</dbReference>
<comment type="subunit">
    <text evidence="11">DNA polymerase III contains a core (composed of alpha, epsilon and theta chains) that associates with a tau subunit. This core dimerizes to form the POLIII' complex. PolIII' associates with the gamma complex (composed of gamma, delta, delta', psi and chi chains) and with the beta chain to form the complete DNA polymerase III complex.</text>
</comment>
<evidence type="ECO:0000259" key="13">
    <source>
        <dbReference type="SMART" id="SM00382"/>
    </source>
</evidence>